<evidence type="ECO:0000313" key="3">
    <source>
        <dbReference type="Proteomes" id="UP000183832"/>
    </source>
</evidence>
<accession>A0A1J1I6G2</accession>
<name>A0A1J1I6G2_9DIPT</name>
<evidence type="ECO:0000313" key="2">
    <source>
        <dbReference type="EMBL" id="CRK95164.1"/>
    </source>
</evidence>
<organism evidence="2 3">
    <name type="scientific">Clunio marinus</name>
    <dbReference type="NCBI Taxonomy" id="568069"/>
    <lineage>
        <taxon>Eukaryota</taxon>
        <taxon>Metazoa</taxon>
        <taxon>Ecdysozoa</taxon>
        <taxon>Arthropoda</taxon>
        <taxon>Hexapoda</taxon>
        <taxon>Insecta</taxon>
        <taxon>Pterygota</taxon>
        <taxon>Neoptera</taxon>
        <taxon>Endopterygota</taxon>
        <taxon>Diptera</taxon>
        <taxon>Nematocera</taxon>
        <taxon>Chironomoidea</taxon>
        <taxon>Chironomidae</taxon>
        <taxon>Clunio</taxon>
    </lineage>
</organism>
<keyword evidence="3" id="KW-1185">Reference proteome</keyword>
<feature type="compositionally biased region" description="Polar residues" evidence="1">
    <location>
        <begin position="44"/>
        <end position="60"/>
    </location>
</feature>
<proteinExistence type="predicted"/>
<protein>
    <submittedName>
        <fullName evidence="2">CLUMA_CG008908, isoform A</fullName>
    </submittedName>
</protein>
<gene>
    <name evidence="2" type="ORF">CLUMA_CG008908</name>
</gene>
<reference evidence="2 3" key="1">
    <citation type="submission" date="2015-04" db="EMBL/GenBank/DDBJ databases">
        <authorList>
            <person name="Syromyatnikov M.Y."/>
            <person name="Popov V.N."/>
        </authorList>
    </citation>
    <scope>NUCLEOTIDE SEQUENCE [LARGE SCALE GENOMIC DNA]</scope>
</reference>
<evidence type="ECO:0000256" key="1">
    <source>
        <dbReference type="SAM" id="MobiDB-lite"/>
    </source>
</evidence>
<sequence>MSSEEAYYNLNLNNLKNIPLLVPGAMLGQGTREMHIQPIPAVANNGSANSSHEEQSANTEENSDGK</sequence>
<dbReference type="EMBL" id="CVRI01000041">
    <property type="protein sequence ID" value="CRK95164.1"/>
    <property type="molecule type" value="Genomic_DNA"/>
</dbReference>
<feature type="region of interest" description="Disordered" evidence="1">
    <location>
        <begin position="39"/>
        <end position="66"/>
    </location>
</feature>
<dbReference type="AlphaFoldDB" id="A0A1J1I6G2"/>
<dbReference type="Proteomes" id="UP000183832">
    <property type="component" value="Unassembled WGS sequence"/>
</dbReference>